<evidence type="ECO:0000256" key="4">
    <source>
        <dbReference type="ARBA" id="ARBA00022801"/>
    </source>
</evidence>
<dbReference type="Pfam" id="PF04002">
    <property type="entry name" value="RadC"/>
    <property type="match status" value="1"/>
</dbReference>
<evidence type="ECO:0000256" key="3">
    <source>
        <dbReference type="ARBA" id="ARBA00022723"/>
    </source>
</evidence>
<evidence type="ECO:0000256" key="5">
    <source>
        <dbReference type="ARBA" id="ARBA00022833"/>
    </source>
</evidence>
<evidence type="ECO:0000259" key="7">
    <source>
        <dbReference type="PROSITE" id="PS50249"/>
    </source>
</evidence>
<evidence type="ECO:0000256" key="1">
    <source>
        <dbReference type="ARBA" id="ARBA00010243"/>
    </source>
</evidence>
<comment type="similarity">
    <text evidence="1">Belongs to the UPF0758 family.</text>
</comment>
<dbReference type="RefSeq" id="WP_205946250.1">
    <property type="nucleotide sequence ID" value="NZ_VUMN01000017.1"/>
</dbReference>
<keyword evidence="3" id="KW-0479">Metal-binding</keyword>
<dbReference type="InterPro" id="IPR001405">
    <property type="entry name" value="UPF0758"/>
</dbReference>
<dbReference type="PANTHER" id="PTHR30471:SF3">
    <property type="entry name" value="UPF0758 PROTEIN YEES-RELATED"/>
    <property type="match status" value="1"/>
</dbReference>
<dbReference type="PROSITE" id="PS50249">
    <property type="entry name" value="MPN"/>
    <property type="match status" value="1"/>
</dbReference>
<dbReference type="SUPFAM" id="SSF102712">
    <property type="entry name" value="JAB1/MPN domain"/>
    <property type="match status" value="1"/>
</dbReference>
<protein>
    <submittedName>
        <fullName evidence="8">JAB domain-containing protein</fullName>
    </submittedName>
</protein>
<dbReference type="AlphaFoldDB" id="A0A7X2TG66"/>
<keyword evidence="6" id="KW-0482">Metalloprotease</keyword>
<organism evidence="8 9">
    <name type="scientific">Stecheria intestinalis</name>
    <dbReference type="NCBI Taxonomy" id="2606630"/>
    <lineage>
        <taxon>Bacteria</taxon>
        <taxon>Bacillati</taxon>
        <taxon>Bacillota</taxon>
        <taxon>Erysipelotrichia</taxon>
        <taxon>Erysipelotrichales</taxon>
        <taxon>Erysipelotrichaceae</taxon>
        <taxon>Stecheria</taxon>
    </lineage>
</organism>
<keyword evidence="4" id="KW-0378">Hydrolase</keyword>
<dbReference type="InterPro" id="IPR025657">
    <property type="entry name" value="RadC_JAB"/>
</dbReference>
<dbReference type="PANTHER" id="PTHR30471">
    <property type="entry name" value="DNA REPAIR PROTEIN RADC"/>
    <property type="match status" value="1"/>
</dbReference>
<proteinExistence type="inferred from homology"/>
<dbReference type="InterPro" id="IPR037518">
    <property type="entry name" value="MPN"/>
</dbReference>
<gene>
    <name evidence="8" type="ORF">FYJ51_08000</name>
</gene>
<name>A0A7X2TG66_9FIRM</name>
<evidence type="ECO:0000313" key="9">
    <source>
        <dbReference type="Proteomes" id="UP000461880"/>
    </source>
</evidence>
<evidence type="ECO:0000256" key="6">
    <source>
        <dbReference type="ARBA" id="ARBA00023049"/>
    </source>
</evidence>
<sequence>GIPLSINVQKWDWILPTSSSYTRIHDPCRQYRICLAEKPDTTLYDWLKKEIGSGDQEQFMAIFLDQANHILSARTLFIGTVNSSMVSPREVFREALLHGAVNVIVVHNHPGGTLAPSQADLDATARIIEAGRMMGIPVLDHLIVSSNGVYSFRREGLLTD</sequence>
<reference evidence="8 9" key="1">
    <citation type="submission" date="2019-08" db="EMBL/GenBank/DDBJ databases">
        <title>In-depth cultivation of the pig gut microbiome towards novel bacterial diversity and tailored functional studies.</title>
        <authorList>
            <person name="Wylensek D."/>
            <person name="Hitch T.C.A."/>
            <person name="Clavel T."/>
        </authorList>
    </citation>
    <scope>NUCLEOTIDE SEQUENCE [LARGE SCALE GENOMIC DNA]</scope>
    <source>
        <strain evidence="8 9">Oil+RF-744-GAM-WT-6</strain>
    </source>
</reference>
<keyword evidence="5" id="KW-0862">Zinc</keyword>
<feature type="non-terminal residue" evidence="8">
    <location>
        <position position="1"/>
    </location>
</feature>
<evidence type="ECO:0000313" key="8">
    <source>
        <dbReference type="EMBL" id="MSS58850.1"/>
    </source>
</evidence>
<keyword evidence="2" id="KW-0645">Protease</keyword>
<feature type="domain" description="MPN" evidence="7">
    <location>
        <begin position="36"/>
        <end position="158"/>
    </location>
</feature>
<dbReference type="Gene3D" id="3.40.140.10">
    <property type="entry name" value="Cytidine Deaminase, domain 2"/>
    <property type="match status" value="1"/>
</dbReference>
<keyword evidence="9" id="KW-1185">Reference proteome</keyword>
<dbReference type="CDD" id="cd08071">
    <property type="entry name" value="MPN_DUF2466"/>
    <property type="match status" value="1"/>
</dbReference>
<dbReference type="EMBL" id="VUMN01000017">
    <property type="protein sequence ID" value="MSS58850.1"/>
    <property type="molecule type" value="Genomic_DNA"/>
</dbReference>
<dbReference type="GO" id="GO:0046872">
    <property type="term" value="F:metal ion binding"/>
    <property type="evidence" value="ECO:0007669"/>
    <property type="project" value="UniProtKB-KW"/>
</dbReference>
<dbReference type="GO" id="GO:0006508">
    <property type="term" value="P:proteolysis"/>
    <property type="evidence" value="ECO:0007669"/>
    <property type="project" value="UniProtKB-KW"/>
</dbReference>
<accession>A0A7X2TG66</accession>
<dbReference type="Proteomes" id="UP000461880">
    <property type="component" value="Unassembled WGS sequence"/>
</dbReference>
<evidence type="ECO:0000256" key="2">
    <source>
        <dbReference type="ARBA" id="ARBA00022670"/>
    </source>
</evidence>
<dbReference type="GO" id="GO:0008237">
    <property type="term" value="F:metallopeptidase activity"/>
    <property type="evidence" value="ECO:0007669"/>
    <property type="project" value="UniProtKB-KW"/>
</dbReference>
<comment type="caution">
    <text evidence="8">The sequence shown here is derived from an EMBL/GenBank/DDBJ whole genome shotgun (WGS) entry which is preliminary data.</text>
</comment>